<reference evidence="1 2" key="1">
    <citation type="submission" date="2015-12" db="EMBL/GenBank/DDBJ databases">
        <title>Genome sequence of Corynebacterium AS 1.542.</title>
        <authorList>
            <person name="Yang J."/>
            <person name="Yang S."/>
        </authorList>
    </citation>
    <scope>NUCLEOTIDE SEQUENCE [LARGE SCALE GENOMIC DNA]</scope>
    <source>
        <strain evidence="1 2">AS 1.542</strain>
    </source>
</reference>
<name>A0AB36IB66_CORGT</name>
<organism evidence="1 2">
    <name type="scientific">Corynebacterium glutamicum</name>
    <name type="common">Brevibacterium saccharolyticum</name>
    <dbReference type="NCBI Taxonomy" id="1718"/>
    <lineage>
        <taxon>Bacteria</taxon>
        <taxon>Bacillati</taxon>
        <taxon>Actinomycetota</taxon>
        <taxon>Actinomycetes</taxon>
        <taxon>Mycobacteriales</taxon>
        <taxon>Corynebacteriaceae</taxon>
        <taxon>Corynebacterium</taxon>
    </lineage>
</organism>
<comment type="caution">
    <text evidence="1">The sequence shown here is derived from an EMBL/GenBank/DDBJ whole genome shotgun (WGS) entry which is preliminary data.</text>
</comment>
<gene>
    <name evidence="1" type="ORF">AUP69_07905</name>
</gene>
<dbReference type="EMBL" id="LOQT01000018">
    <property type="protein sequence ID" value="OKX81232.1"/>
    <property type="molecule type" value="Genomic_DNA"/>
</dbReference>
<sequence>MGGVSMLGNWRGTFRDNPPNCWQISDEISPRSPHELPPFTLKISPVTHITPPNRTRSHAIFEMWFAFGNECPRPTWIKDEFTC</sequence>
<evidence type="ECO:0000313" key="1">
    <source>
        <dbReference type="EMBL" id="OKX81232.1"/>
    </source>
</evidence>
<protein>
    <submittedName>
        <fullName evidence="1">Uncharacterized protein</fullName>
    </submittedName>
</protein>
<proteinExistence type="predicted"/>
<accession>A0AB36IB66</accession>
<dbReference type="AlphaFoldDB" id="A0AB36IB66"/>
<dbReference type="Proteomes" id="UP000186091">
    <property type="component" value="Unassembled WGS sequence"/>
</dbReference>
<evidence type="ECO:0000313" key="2">
    <source>
        <dbReference type="Proteomes" id="UP000186091"/>
    </source>
</evidence>